<accession>A0ABQ4XY60</accession>
<dbReference type="Proteomes" id="UP001151760">
    <property type="component" value="Unassembled WGS sequence"/>
</dbReference>
<evidence type="ECO:0000256" key="1">
    <source>
        <dbReference type="SAM" id="MobiDB-lite"/>
    </source>
</evidence>
<feature type="region of interest" description="Disordered" evidence="1">
    <location>
        <begin position="273"/>
        <end position="317"/>
    </location>
</feature>
<protein>
    <submittedName>
        <fullName evidence="2">Uncharacterized protein</fullName>
    </submittedName>
</protein>
<evidence type="ECO:0000313" key="3">
    <source>
        <dbReference type="Proteomes" id="UP001151760"/>
    </source>
</evidence>
<evidence type="ECO:0000313" key="2">
    <source>
        <dbReference type="EMBL" id="GJS70348.1"/>
    </source>
</evidence>
<reference evidence="2" key="2">
    <citation type="submission" date="2022-01" db="EMBL/GenBank/DDBJ databases">
        <authorList>
            <person name="Yamashiro T."/>
            <person name="Shiraishi A."/>
            <person name="Satake H."/>
            <person name="Nakayama K."/>
        </authorList>
    </citation>
    <scope>NUCLEOTIDE SEQUENCE</scope>
</reference>
<reference evidence="2" key="1">
    <citation type="journal article" date="2022" name="Int. J. Mol. Sci.">
        <title>Draft Genome of Tanacetum Coccineum: Genomic Comparison of Closely Related Tanacetum-Family Plants.</title>
        <authorList>
            <person name="Yamashiro T."/>
            <person name="Shiraishi A."/>
            <person name="Nakayama K."/>
            <person name="Satake H."/>
        </authorList>
    </citation>
    <scope>NUCLEOTIDE SEQUENCE</scope>
</reference>
<organism evidence="2 3">
    <name type="scientific">Tanacetum coccineum</name>
    <dbReference type="NCBI Taxonomy" id="301880"/>
    <lineage>
        <taxon>Eukaryota</taxon>
        <taxon>Viridiplantae</taxon>
        <taxon>Streptophyta</taxon>
        <taxon>Embryophyta</taxon>
        <taxon>Tracheophyta</taxon>
        <taxon>Spermatophyta</taxon>
        <taxon>Magnoliopsida</taxon>
        <taxon>eudicotyledons</taxon>
        <taxon>Gunneridae</taxon>
        <taxon>Pentapetalae</taxon>
        <taxon>asterids</taxon>
        <taxon>campanulids</taxon>
        <taxon>Asterales</taxon>
        <taxon>Asteraceae</taxon>
        <taxon>Asteroideae</taxon>
        <taxon>Anthemideae</taxon>
        <taxon>Anthemidinae</taxon>
        <taxon>Tanacetum</taxon>
    </lineage>
</organism>
<comment type="caution">
    <text evidence="2">The sequence shown here is derived from an EMBL/GenBank/DDBJ whole genome shotgun (WGS) entry which is preliminary data.</text>
</comment>
<keyword evidence="3" id="KW-1185">Reference proteome</keyword>
<proteinExistence type="predicted"/>
<name>A0ABQ4XY60_9ASTR</name>
<feature type="compositionally biased region" description="Polar residues" evidence="1">
    <location>
        <begin position="292"/>
        <end position="317"/>
    </location>
</feature>
<dbReference type="EMBL" id="BQNB010009928">
    <property type="protein sequence ID" value="GJS70348.1"/>
    <property type="molecule type" value="Genomic_DNA"/>
</dbReference>
<sequence length="348" mass="38666">MAFSQSCKELNSLCVAAEPNKTEFVWTDVTGQNCEQVSGRFYLQLFLGLRLQFFVFSSVLSKYTHYQSPPSPHGRDVTTQFPLLISFHGERTANSVNDILMFQLHHGILYLKHGDSFKATYYKKVPRLGINLWLQVQIFLYHVNPSQGRTFDQSAVLETTTRDFVQASQGIALASRCLVYIRPSAYELETKVQRLDGSSLAMTTTTQVNKVKPLVKSAVGPHDTLLLHGISRKSLCIQGVSKSSTSSQQDQDTQDCIVMPIWKDASYFDDASPKSVADAQVQDQNGSHDDYSLQNNSTTDQQVNTASPEVNTGSRLVSSAVSEVNTATPEDLMGLIPTVRNFVIDSSY</sequence>
<gene>
    <name evidence="2" type="ORF">Tco_0703189</name>
</gene>